<evidence type="ECO:0000256" key="1">
    <source>
        <dbReference type="ARBA" id="ARBA00022679"/>
    </source>
</evidence>
<accession>A0ABN1H841</accession>
<dbReference type="Proteomes" id="UP001500957">
    <property type="component" value="Unassembled WGS sequence"/>
</dbReference>
<dbReference type="PANTHER" id="PTHR10434:SF55">
    <property type="entry name" value="POSSIBLE ACYLTRANSFERASE"/>
    <property type="match status" value="1"/>
</dbReference>
<feature type="region of interest" description="Disordered" evidence="3">
    <location>
        <begin position="220"/>
        <end position="248"/>
    </location>
</feature>
<evidence type="ECO:0000256" key="3">
    <source>
        <dbReference type="SAM" id="MobiDB-lite"/>
    </source>
</evidence>
<protein>
    <submittedName>
        <fullName evidence="5">Lysophospholipid acyltransferase family protein</fullName>
    </submittedName>
</protein>
<feature type="domain" description="Phospholipid/glycerol acyltransferase" evidence="4">
    <location>
        <begin position="41"/>
        <end position="159"/>
    </location>
</feature>
<evidence type="ECO:0000313" key="5">
    <source>
        <dbReference type="EMBL" id="GAA0632582.1"/>
    </source>
</evidence>
<dbReference type="RefSeq" id="WP_344608158.1">
    <property type="nucleotide sequence ID" value="NZ_BAAAHE010000044.1"/>
</dbReference>
<keyword evidence="2 5" id="KW-0012">Acyltransferase</keyword>
<dbReference type="Pfam" id="PF01553">
    <property type="entry name" value="Acyltransferase"/>
    <property type="match status" value="1"/>
</dbReference>
<name>A0ABN1H841_9ACTN</name>
<organism evidence="5 6">
    <name type="scientific">Sporichthya brevicatena</name>
    <dbReference type="NCBI Taxonomy" id="171442"/>
    <lineage>
        <taxon>Bacteria</taxon>
        <taxon>Bacillati</taxon>
        <taxon>Actinomycetota</taxon>
        <taxon>Actinomycetes</taxon>
        <taxon>Sporichthyales</taxon>
        <taxon>Sporichthyaceae</taxon>
        <taxon>Sporichthya</taxon>
    </lineage>
</organism>
<evidence type="ECO:0000313" key="6">
    <source>
        <dbReference type="Proteomes" id="UP001500957"/>
    </source>
</evidence>
<keyword evidence="6" id="KW-1185">Reference proteome</keyword>
<evidence type="ECO:0000259" key="4">
    <source>
        <dbReference type="SMART" id="SM00563"/>
    </source>
</evidence>
<dbReference type="InterPro" id="IPR002123">
    <property type="entry name" value="Plipid/glycerol_acylTrfase"/>
</dbReference>
<comment type="caution">
    <text evidence="5">The sequence shown here is derived from an EMBL/GenBank/DDBJ whole genome shotgun (WGS) entry which is preliminary data.</text>
</comment>
<keyword evidence="1" id="KW-0808">Transferase</keyword>
<dbReference type="SUPFAM" id="SSF69593">
    <property type="entry name" value="Glycerol-3-phosphate (1)-acyltransferase"/>
    <property type="match status" value="1"/>
</dbReference>
<feature type="compositionally biased region" description="Basic and acidic residues" evidence="3">
    <location>
        <begin position="220"/>
        <end position="235"/>
    </location>
</feature>
<sequence length="248" mass="27362">MPRDRKRPWFRAAEATLLPPLLLLVRRRWSGQEHIPRTGGAILVANHISKIDPITFGHFVHGAGRVPHFLAKVELFRHPLLGRVLRGTDMIPVYRGGQSANASVDAAVRAVQDGFCIVVYAEATITRDPDLWPMVGKTGAARIALKSGAPLIPVAQWGPHRILPPYSRRLSLLPRKTVHVRAGAPIQLDDLADREPTPEVLAEATERVMAAITAELETIRGERAPKERFDPRKAGVAEYGNPHTDPRA</sequence>
<dbReference type="SMART" id="SM00563">
    <property type="entry name" value="PlsC"/>
    <property type="match status" value="1"/>
</dbReference>
<dbReference type="PANTHER" id="PTHR10434">
    <property type="entry name" value="1-ACYL-SN-GLYCEROL-3-PHOSPHATE ACYLTRANSFERASE"/>
    <property type="match status" value="1"/>
</dbReference>
<evidence type="ECO:0000256" key="2">
    <source>
        <dbReference type="ARBA" id="ARBA00023315"/>
    </source>
</evidence>
<dbReference type="EMBL" id="BAAAHE010000044">
    <property type="protein sequence ID" value="GAA0632582.1"/>
    <property type="molecule type" value="Genomic_DNA"/>
</dbReference>
<gene>
    <name evidence="5" type="ORF">GCM10009547_40510</name>
</gene>
<dbReference type="CDD" id="cd07989">
    <property type="entry name" value="LPLAT_AGPAT-like"/>
    <property type="match status" value="1"/>
</dbReference>
<reference evidence="5 6" key="1">
    <citation type="journal article" date="2019" name="Int. J. Syst. Evol. Microbiol.">
        <title>The Global Catalogue of Microorganisms (GCM) 10K type strain sequencing project: providing services to taxonomists for standard genome sequencing and annotation.</title>
        <authorList>
            <consortium name="The Broad Institute Genomics Platform"/>
            <consortium name="The Broad Institute Genome Sequencing Center for Infectious Disease"/>
            <person name="Wu L."/>
            <person name="Ma J."/>
        </authorList>
    </citation>
    <scope>NUCLEOTIDE SEQUENCE [LARGE SCALE GENOMIC DNA]</scope>
    <source>
        <strain evidence="5 6">JCM 10671</strain>
    </source>
</reference>
<proteinExistence type="predicted"/>
<dbReference type="GO" id="GO:0016746">
    <property type="term" value="F:acyltransferase activity"/>
    <property type="evidence" value="ECO:0007669"/>
    <property type="project" value="UniProtKB-KW"/>
</dbReference>